<sequence length="183" mass="20081">MLRTSATPKETDVTDIPSALSPIAATAAAILAGINLVVSGRREHGKWAREALVDAFMEYMGASYVAGHACRVAIDIRRGEQDSADIPTLRQQAQVAHDTQRSTMTRLRLLASADVVAAAELLHEHEHRLVSLAFDAPSPPDDDAWAVNYARLWHARDQMIRMARRSMRLPATADIVHGRPGRT</sequence>
<evidence type="ECO:0000256" key="1">
    <source>
        <dbReference type="SAM" id="Phobius"/>
    </source>
</evidence>
<keyword evidence="1" id="KW-0812">Transmembrane</keyword>
<protein>
    <submittedName>
        <fullName evidence="2">Uncharacterized protein</fullName>
    </submittedName>
</protein>
<gene>
    <name evidence="2" type="ORF">Raf01_90990</name>
</gene>
<keyword evidence="3" id="KW-1185">Reference proteome</keyword>
<organism evidence="2 3">
    <name type="scientific">Rugosimonospora africana</name>
    <dbReference type="NCBI Taxonomy" id="556532"/>
    <lineage>
        <taxon>Bacteria</taxon>
        <taxon>Bacillati</taxon>
        <taxon>Actinomycetota</taxon>
        <taxon>Actinomycetes</taxon>
        <taxon>Micromonosporales</taxon>
        <taxon>Micromonosporaceae</taxon>
        <taxon>Rugosimonospora</taxon>
    </lineage>
</organism>
<comment type="caution">
    <text evidence="2">The sequence shown here is derived from an EMBL/GenBank/DDBJ whole genome shotgun (WGS) entry which is preliminary data.</text>
</comment>
<evidence type="ECO:0000313" key="3">
    <source>
        <dbReference type="Proteomes" id="UP000642748"/>
    </source>
</evidence>
<dbReference type="Proteomes" id="UP000642748">
    <property type="component" value="Unassembled WGS sequence"/>
</dbReference>
<name>A0A8J3R3R0_9ACTN</name>
<feature type="transmembrane region" description="Helical" evidence="1">
    <location>
        <begin position="20"/>
        <end position="38"/>
    </location>
</feature>
<dbReference type="EMBL" id="BONZ01000109">
    <property type="protein sequence ID" value="GIH20927.1"/>
    <property type="molecule type" value="Genomic_DNA"/>
</dbReference>
<evidence type="ECO:0000313" key="2">
    <source>
        <dbReference type="EMBL" id="GIH20927.1"/>
    </source>
</evidence>
<accession>A0A8J3R3R0</accession>
<proteinExistence type="predicted"/>
<dbReference type="AlphaFoldDB" id="A0A8J3R3R0"/>
<keyword evidence="1" id="KW-0472">Membrane</keyword>
<reference evidence="2" key="1">
    <citation type="submission" date="2021-01" db="EMBL/GenBank/DDBJ databases">
        <title>Whole genome shotgun sequence of Rugosimonospora africana NBRC 104875.</title>
        <authorList>
            <person name="Komaki H."/>
            <person name="Tamura T."/>
        </authorList>
    </citation>
    <scope>NUCLEOTIDE SEQUENCE</scope>
    <source>
        <strain evidence="2">NBRC 104875</strain>
    </source>
</reference>
<keyword evidence="1" id="KW-1133">Transmembrane helix</keyword>